<sequence>MKNLITTLLIIIPLGTFAQQDDYAISSYQDEGFKAPNTHYIGEAWLNGVLEVEGDLNFHITKANFKANSTLDWHKHASAQVLIYVEGEGYYQERGKEPIILKEGDVLNCEKDIEHWHSSTKESDVTYLAIYGGENPTTWTEVLTQEYYDDVAEKLSK</sequence>
<dbReference type="Gene3D" id="2.60.120.10">
    <property type="entry name" value="Jelly Rolls"/>
    <property type="match status" value="1"/>
</dbReference>
<dbReference type="OrthoDB" id="9802489at2"/>
<dbReference type="InterPro" id="IPR047263">
    <property type="entry name" value="HNL-like_cupin"/>
</dbReference>
<feature type="signal peptide" evidence="1">
    <location>
        <begin position="1"/>
        <end position="18"/>
    </location>
</feature>
<evidence type="ECO:0000313" key="4">
    <source>
        <dbReference type="Proteomes" id="UP000193420"/>
    </source>
</evidence>
<dbReference type="InterPro" id="IPR013096">
    <property type="entry name" value="Cupin_2"/>
</dbReference>
<dbReference type="AlphaFoldDB" id="A0A1X7KTX2"/>
<reference evidence="4" key="1">
    <citation type="submission" date="2017-04" db="EMBL/GenBank/DDBJ databases">
        <authorList>
            <person name="Varghese N."/>
            <person name="Submissions S."/>
        </authorList>
    </citation>
    <scope>NUCLEOTIDE SEQUENCE [LARGE SCALE GENOMIC DNA]</scope>
    <source>
        <strain evidence="4">DSM 19835</strain>
    </source>
</reference>
<protein>
    <submittedName>
        <fullName evidence="3">Cupin domain-containing protein</fullName>
    </submittedName>
</protein>
<evidence type="ECO:0000259" key="2">
    <source>
        <dbReference type="Pfam" id="PF07883"/>
    </source>
</evidence>
<keyword evidence="1" id="KW-0732">Signal</keyword>
<keyword evidence="4" id="KW-1185">Reference proteome</keyword>
<accession>A0A1X7KTX2</accession>
<feature type="domain" description="Cupin type-2" evidence="2">
    <location>
        <begin position="67"/>
        <end position="131"/>
    </location>
</feature>
<dbReference type="InterPro" id="IPR011051">
    <property type="entry name" value="RmlC_Cupin_sf"/>
</dbReference>
<dbReference type="STRING" id="188872.SAMN03080602_03381"/>
<name>A0A1X7KTX2_9FLAO</name>
<evidence type="ECO:0000256" key="1">
    <source>
        <dbReference type="SAM" id="SignalP"/>
    </source>
</evidence>
<dbReference type="Proteomes" id="UP000193420">
    <property type="component" value="Unassembled WGS sequence"/>
</dbReference>
<dbReference type="PANTHER" id="PTHR43698">
    <property type="entry name" value="RIBD C-TERMINAL DOMAIN CONTAINING PROTEIN"/>
    <property type="match status" value="1"/>
</dbReference>
<proteinExistence type="predicted"/>
<feature type="chain" id="PRO_5013231096" evidence="1">
    <location>
        <begin position="19"/>
        <end position="157"/>
    </location>
</feature>
<organism evidence="3 4">
    <name type="scientific">Arenibacter troitsensis</name>
    <dbReference type="NCBI Taxonomy" id="188872"/>
    <lineage>
        <taxon>Bacteria</taxon>
        <taxon>Pseudomonadati</taxon>
        <taxon>Bacteroidota</taxon>
        <taxon>Flavobacteriia</taxon>
        <taxon>Flavobacteriales</taxon>
        <taxon>Flavobacteriaceae</taxon>
        <taxon>Arenibacter</taxon>
    </lineage>
</organism>
<dbReference type="CDD" id="cd02233">
    <property type="entry name" value="cupin_HNL-like"/>
    <property type="match status" value="1"/>
</dbReference>
<dbReference type="PANTHER" id="PTHR43698:SF1">
    <property type="entry name" value="BLL4564 PROTEIN"/>
    <property type="match status" value="1"/>
</dbReference>
<evidence type="ECO:0000313" key="3">
    <source>
        <dbReference type="EMBL" id="SMG44914.1"/>
    </source>
</evidence>
<dbReference type="Pfam" id="PF07883">
    <property type="entry name" value="Cupin_2"/>
    <property type="match status" value="1"/>
</dbReference>
<dbReference type="SUPFAM" id="SSF51182">
    <property type="entry name" value="RmlC-like cupins"/>
    <property type="match status" value="1"/>
</dbReference>
<dbReference type="InterPro" id="IPR014710">
    <property type="entry name" value="RmlC-like_jellyroll"/>
</dbReference>
<dbReference type="EMBL" id="FXAO01000007">
    <property type="protein sequence ID" value="SMG44914.1"/>
    <property type="molecule type" value="Genomic_DNA"/>
</dbReference>
<dbReference type="RefSeq" id="WP_085500093.1">
    <property type="nucleotide sequence ID" value="NZ_FXAO01000007.1"/>
</dbReference>
<gene>
    <name evidence="3" type="ORF">SAMN03080602_03381</name>
</gene>